<dbReference type="GO" id="GO:0006508">
    <property type="term" value="P:proteolysis"/>
    <property type="evidence" value="ECO:0007669"/>
    <property type="project" value="UniProtKB-KW"/>
</dbReference>
<evidence type="ECO:0000256" key="3">
    <source>
        <dbReference type="ARBA" id="ARBA00022670"/>
    </source>
</evidence>
<keyword evidence="6 7" id="KW-0788">Thiol protease</keyword>
<keyword evidence="12" id="KW-1185">Reference proteome</keyword>
<evidence type="ECO:0000256" key="4">
    <source>
        <dbReference type="ARBA" id="ARBA00022786"/>
    </source>
</evidence>
<keyword evidence="9" id="KW-0812">Transmembrane</keyword>
<dbReference type="PANTHER" id="PTHR21646:SF95">
    <property type="entry name" value="UBIQUITIN CARBOXYL-TERMINAL HYDROLASE 4-RELATED"/>
    <property type="match status" value="1"/>
</dbReference>
<dbReference type="EC" id="3.4.19.12" evidence="7"/>
<evidence type="ECO:0000313" key="11">
    <source>
        <dbReference type="EMBL" id="ORX87301.1"/>
    </source>
</evidence>
<dbReference type="PANTHER" id="PTHR21646">
    <property type="entry name" value="UBIQUITIN CARBOXYL-TERMINAL HYDROLASE"/>
    <property type="match status" value="1"/>
</dbReference>
<evidence type="ECO:0000256" key="8">
    <source>
        <dbReference type="SAM" id="MobiDB-lite"/>
    </source>
</evidence>
<name>A0A1Y1XNJ7_9FUNG</name>
<dbReference type="InterPro" id="IPR018200">
    <property type="entry name" value="USP_CS"/>
</dbReference>
<evidence type="ECO:0000256" key="9">
    <source>
        <dbReference type="SAM" id="Phobius"/>
    </source>
</evidence>
<keyword evidence="9" id="KW-1133">Transmembrane helix</keyword>
<evidence type="ECO:0000259" key="10">
    <source>
        <dbReference type="PROSITE" id="PS50235"/>
    </source>
</evidence>
<feature type="transmembrane region" description="Helical" evidence="9">
    <location>
        <begin position="384"/>
        <end position="406"/>
    </location>
</feature>
<proteinExistence type="inferred from homology"/>
<dbReference type="GO" id="GO:0016579">
    <property type="term" value="P:protein deubiquitination"/>
    <property type="evidence" value="ECO:0007669"/>
    <property type="project" value="InterPro"/>
</dbReference>
<evidence type="ECO:0000313" key="12">
    <source>
        <dbReference type="Proteomes" id="UP000193944"/>
    </source>
</evidence>
<comment type="similarity">
    <text evidence="2 7">Belongs to the peptidase C19 family.</text>
</comment>
<evidence type="ECO:0000256" key="6">
    <source>
        <dbReference type="ARBA" id="ARBA00022807"/>
    </source>
</evidence>
<keyword evidence="3 7" id="KW-0645">Protease</keyword>
<dbReference type="PROSITE" id="PS50235">
    <property type="entry name" value="USP_3"/>
    <property type="match status" value="1"/>
</dbReference>
<keyword evidence="4 7" id="KW-0833">Ubl conjugation pathway</keyword>
<accession>A0A1Y1XNJ7</accession>
<dbReference type="SUPFAM" id="SSF54001">
    <property type="entry name" value="Cysteine proteinases"/>
    <property type="match status" value="1"/>
</dbReference>
<dbReference type="STRING" id="1754192.A0A1Y1XNJ7"/>
<evidence type="ECO:0000256" key="7">
    <source>
        <dbReference type="RuleBase" id="RU366025"/>
    </source>
</evidence>
<dbReference type="InterPro" id="IPR050185">
    <property type="entry name" value="Ub_carboxyl-term_hydrolase"/>
</dbReference>
<keyword evidence="5 7" id="KW-0378">Hydrolase</keyword>
<dbReference type="AlphaFoldDB" id="A0A1Y1XNJ7"/>
<dbReference type="PROSITE" id="PS00973">
    <property type="entry name" value="USP_2"/>
    <property type="match status" value="1"/>
</dbReference>
<dbReference type="Pfam" id="PF00443">
    <property type="entry name" value="UCH"/>
    <property type="match status" value="1"/>
</dbReference>
<dbReference type="Proteomes" id="UP000193944">
    <property type="component" value="Unassembled WGS sequence"/>
</dbReference>
<dbReference type="InterPro" id="IPR028889">
    <property type="entry name" value="USP"/>
</dbReference>
<evidence type="ECO:0000256" key="2">
    <source>
        <dbReference type="ARBA" id="ARBA00009085"/>
    </source>
</evidence>
<comment type="caution">
    <text evidence="11">The sequence shown here is derived from an EMBL/GenBank/DDBJ whole genome shotgun (WGS) entry which is preliminary data.</text>
</comment>
<evidence type="ECO:0000256" key="5">
    <source>
        <dbReference type="ARBA" id="ARBA00022801"/>
    </source>
</evidence>
<dbReference type="PROSITE" id="PS00972">
    <property type="entry name" value="USP_1"/>
    <property type="match status" value="1"/>
</dbReference>
<keyword evidence="9" id="KW-0472">Membrane</keyword>
<dbReference type="OrthoDB" id="292964at2759"/>
<evidence type="ECO:0000256" key="1">
    <source>
        <dbReference type="ARBA" id="ARBA00000707"/>
    </source>
</evidence>
<gene>
    <name evidence="11" type="ORF">BCR32DRAFT_198086</name>
</gene>
<dbReference type="GO" id="GO:0004843">
    <property type="term" value="F:cysteine-type deubiquitinase activity"/>
    <property type="evidence" value="ECO:0007669"/>
    <property type="project" value="UniProtKB-UniRule"/>
</dbReference>
<dbReference type="InterPro" id="IPR001394">
    <property type="entry name" value="Peptidase_C19_UCH"/>
</dbReference>
<feature type="region of interest" description="Disordered" evidence="8">
    <location>
        <begin position="1"/>
        <end position="47"/>
    </location>
</feature>
<dbReference type="Gene3D" id="3.90.70.10">
    <property type="entry name" value="Cysteine proteinases"/>
    <property type="match status" value="1"/>
</dbReference>
<organism evidence="11 12">
    <name type="scientific">Anaeromyces robustus</name>
    <dbReference type="NCBI Taxonomy" id="1754192"/>
    <lineage>
        <taxon>Eukaryota</taxon>
        <taxon>Fungi</taxon>
        <taxon>Fungi incertae sedis</taxon>
        <taxon>Chytridiomycota</taxon>
        <taxon>Chytridiomycota incertae sedis</taxon>
        <taxon>Neocallimastigomycetes</taxon>
        <taxon>Neocallimastigales</taxon>
        <taxon>Neocallimastigaceae</taxon>
        <taxon>Anaeromyces</taxon>
    </lineage>
</organism>
<protein>
    <recommendedName>
        <fullName evidence="7">Ubiquitin carboxyl-terminal hydrolase</fullName>
        <ecNumber evidence="7">3.4.19.12</ecNumber>
    </recommendedName>
</protein>
<comment type="catalytic activity">
    <reaction evidence="1 7">
        <text>Thiol-dependent hydrolysis of ester, thioester, amide, peptide and isopeptide bonds formed by the C-terminal Gly of ubiquitin (a 76-residue protein attached to proteins as an intracellular targeting signal).</text>
        <dbReference type="EC" id="3.4.19.12"/>
    </reaction>
</comment>
<sequence>MSSSLDSLSTYPSIPPKVPQRNPSNISTKKPPYIPEKPISPNEIHNKSHGTVGLRNLGNTCYMNSILQCLNATTDLTRFFLNGRFKNDINEGNTLGTGGKLAKEYNRFLYTIWNEHLPVVSPTNIKEVISNFNNEFKGTEQHDSQEFLSCILDGLHEDLNLARKKSKSEIDIIRKRHNEEEKDEERNNYPLTVLQANAWKRYIDFNYSVIVNTFQGQYMSTLKCSRCGKSSTTFNSLMYLSVPIPENATNLYHCLDKYIEKEYLKGNDAWSCPKCKVKVEATKQLLLSRLPKIMLIHLKRFYFQGPFRDKITKSINFPLKNLDLSKYTFSFDFNKHFRYNLFAISNHYGTLSGGHYTAFVKDKISDNWVSFDDSRISDISESKIMVILLLLKTIYILFHLYIFIYIY</sequence>
<feature type="domain" description="USP" evidence="10">
    <location>
        <begin position="52"/>
        <end position="402"/>
    </location>
</feature>
<dbReference type="EMBL" id="MCFG01000010">
    <property type="protein sequence ID" value="ORX87301.1"/>
    <property type="molecule type" value="Genomic_DNA"/>
</dbReference>
<reference evidence="11 12" key="2">
    <citation type="submission" date="2016-08" db="EMBL/GenBank/DDBJ databases">
        <title>Pervasive Adenine N6-methylation of Active Genes in Fungi.</title>
        <authorList>
            <consortium name="DOE Joint Genome Institute"/>
            <person name="Mondo S.J."/>
            <person name="Dannebaum R.O."/>
            <person name="Kuo R.C."/>
            <person name="Labutti K."/>
            <person name="Haridas S."/>
            <person name="Kuo A."/>
            <person name="Salamov A."/>
            <person name="Ahrendt S.R."/>
            <person name="Lipzen A."/>
            <person name="Sullivan W."/>
            <person name="Andreopoulos W.B."/>
            <person name="Clum A."/>
            <person name="Lindquist E."/>
            <person name="Daum C."/>
            <person name="Ramamoorthy G.K."/>
            <person name="Gryganskyi A."/>
            <person name="Culley D."/>
            <person name="Magnuson J.K."/>
            <person name="James T.Y."/>
            <person name="O'Malley M.A."/>
            <person name="Stajich J.E."/>
            <person name="Spatafora J.W."/>
            <person name="Visel A."/>
            <person name="Grigoriev I.V."/>
        </authorList>
    </citation>
    <scope>NUCLEOTIDE SEQUENCE [LARGE SCALE GENOMIC DNA]</scope>
    <source>
        <strain evidence="11 12">S4</strain>
    </source>
</reference>
<dbReference type="InterPro" id="IPR038765">
    <property type="entry name" value="Papain-like_cys_pep_sf"/>
</dbReference>
<dbReference type="CDD" id="cd02674">
    <property type="entry name" value="Peptidase_C19R"/>
    <property type="match status" value="1"/>
</dbReference>
<reference evidence="11 12" key="1">
    <citation type="submission" date="2016-08" db="EMBL/GenBank/DDBJ databases">
        <title>A Parts List for Fungal Cellulosomes Revealed by Comparative Genomics.</title>
        <authorList>
            <consortium name="DOE Joint Genome Institute"/>
            <person name="Haitjema C.H."/>
            <person name="Gilmore S.P."/>
            <person name="Henske J.K."/>
            <person name="Solomon K.V."/>
            <person name="De Groot R."/>
            <person name="Kuo A."/>
            <person name="Mondo S.J."/>
            <person name="Salamov A.A."/>
            <person name="Labutti K."/>
            <person name="Zhao Z."/>
            <person name="Chiniquy J."/>
            <person name="Barry K."/>
            <person name="Brewer H.M."/>
            <person name="Purvine S.O."/>
            <person name="Wright A.T."/>
            <person name="Boxma B."/>
            <person name="Van Alen T."/>
            <person name="Hackstein J.H."/>
            <person name="Baker S.E."/>
            <person name="Grigoriev I.V."/>
            <person name="O'Malley M.A."/>
        </authorList>
    </citation>
    <scope>NUCLEOTIDE SEQUENCE [LARGE SCALE GENOMIC DNA]</scope>
    <source>
        <strain evidence="11 12">S4</strain>
    </source>
</reference>